<comment type="caution">
    <text evidence="1">The sequence shown here is derived from an EMBL/GenBank/DDBJ whole genome shotgun (WGS) entry which is preliminary data.</text>
</comment>
<evidence type="ECO:0000313" key="2">
    <source>
        <dbReference type="Proteomes" id="UP001500893"/>
    </source>
</evidence>
<dbReference type="RefSeq" id="WP_345054760.1">
    <property type="nucleotide sequence ID" value="NZ_BAAAVM010000064.1"/>
</dbReference>
<accession>A0ABP6NN89</accession>
<gene>
    <name evidence="1" type="ORF">GCM10010521_44520</name>
</gene>
<reference evidence="2" key="1">
    <citation type="journal article" date="2019" name="Int. J. Syst. Evol. Microbiol.">
        <title>The Global Catalogue of Microorganisms (GCM) 10K type strain sequencing project: providing services to taxonomists for standard genome sequencing and annotation.</title>
        <authorList>
            <consortium name="The Broad Institute Genomics Platform"/>
            <consortium name="The Broad Institute Genome Sequencing Center for Infectious Disease"/>
            <person name="Wu L."/>
            <person name="Ma J."/>
        </authorList>
    </citation>
    <scope>NUCLEOTIDE SEQUENCE [LARGE SCALE GENOMIC DNA]</scope>
    <source>
        <strain evidence="2">JCM 11574</strain>
    </source>
</reference>
<dbReference type="Proteomes" id="UP001500893">
    <property type="component" value="Unassembled WGS sequence"/>
</dbReference>
<sequence>MSEKTSADRFDYGTNLSRAGSYRGHRSAFWPPVAKYELSCLNFAGTTPDLGDGFLRGLADLKDEIEAEWKRVKEVGIPARRRFNQPLPVAEAMRRIAEYLPGDADRRAVTLRAQAVQHGYDDDILRELAALQEDFTVVAGQVSTWYGKEVKGLPTAFACRSDEAHQSLVTAALGADEEVAAYLRGLHADLRVGDLPAFGAARLFFMAGEGNLHPKHIAYFLPEDEGVKYSPFKKTYYFTNTHRAVLENISAPLAARFLNTDVKFDPTDERFDAIPTLGVLSHELGHFVHRPATDFKELNAADRWASVVLQEVAADVFGVLILADVWAAELGIAQADVIAYYLAECLRYADRGFGHFPDSDGMFLQLSYFVQLGALALEEENGPRLTGDSQVVLAGLRSLARVLADALLAGRAKPAAALHRAFGPATLAPLRPLVEELRRLPAKSIEYTQEHIYVPGTSTTSARS</sequence>
<evidence type="ECO:0000313" key="1">
    <source>
        <dbReference type="EMBL" id="GAA3151896.1"/>
    </source>
</evidence>
<keyword evidence="2" id="KW-1185">Reference proteome</keyword>
<organism evidence="1 2">
    <name type="scientific">Streptomyces rameus</name>
    <dbReference type="NCBI Taxonomy" id="68261"/>
    <lineage>
        <taxon>Bacteria</taxon>
        <taxon>Bacillati</taxon>
        <taxon>Actinomycetota</taxon>
        <taxon>Actinomycetes</taxon>
        <taxon>Kitasatosporales</taxon>
        <taxon>Streptomycetaceae</taxon>
        <taxon>Streptomyces</taxon>
    </lineage>
</organism>
<proteinExistence type="predicted"/>
<dbReference type="EMBL" id="BAAAVM010000064">
    <property type="protein sequence ID" value="GAA3151896.1"/>
    <property type="molecule type" value="Genomic_DNA"/>
</dbReference>
<name>A0ABP6NN89_9ACTN</name>
<protein>
    <submittedName>
        <fullName evidence="1">Uncharacterized protein</fullName>
    </submittedName>
</protein>